<gene>
    <name evidence="3" type="ORF">RND81_05G101800</name>
</gene>
<proteinExistence type="predicted"/>
<sequence length="97" mass="11238">MAHLKFSLLILLFFVLSLSTYKTEALTTKINYRFDSTVIPKFDTISYDVIEEGQSFHKEKVTRKSRKLLEDLVQLDYDYAGPNPKHDPRKGRGGRSL</sequence>
<keyword evidence="4" id="KW-1185">Reference proteome</keyword>
<dbReference type="PANTHER" id="PTHR34467">
    <property type="entry name" value="TRANSMEMBRANE PROTEIN"/>
    <property type="match status" value="1"/>
</dbReference>
<feature type="chain" id="PRO_5043923504" description="Transmembrane protein" evidence="2">
    <location>
        <begin position="26"/>
        <end position="97"/>
    </location>
</feature>
<dbReference type="Proteomes" id="UP001443914">
    <property type="component" value="Unassembled WGS sequence"/>
</dbReference>
<dbReference type="PANTHER" id="PTHR34467:SF1">
    <property type="entry name" value="OS05G0542300 PROTEIN"/>
    <property type="match status" value="1"/>
</dbReference>
<feature type="region of interest" description="Disordered" evidence="1">
    <location>
        <begin position="78"/>
        <end position="97"/>
    </location>
</feature>
<evidence type="ECO:0000256" key="1">
    <source>
        <dbReference type="SAM" id="MobiDB-lite"/>
    </source>
</evidence>
<name>A0AAW1KV45_SAPOF</name>
<protein>
    <recommendedName>
        <fullName evidence="5">Transmembrane protein</fullName>
    </recommendedName>
</protein>
<feature type="compositionally biased region" description="Basic residues" evidence="1">
    <location>
        <begin position="87"/>
        <end position="97"/>
    </location>
</feature>
<evidence type="ECO:0008006" key="5">
    <source>
        <dbReference type="Google" id="ProtNLM"/>
    </source>
</evidence>
<evidence type="ECO:0000313" key="3">
    <source>
        <dbReference type="EMBL" id="KAK9724835.1"/>
    </source>
</evidence>
<dbReference type="AlphaFoldDB" id="A0AAW1KV45"/>
<organism evidence="3 4">
    <name type="scientific">Saponaria officinalis</name>
    <name type="common">Common soapwort</name>
    <name type="synonym">Lychnis saponaria</name>
    <dbReference type="NCBI Taxonomy" id="3572"/>
    <lineage>
        <taxon>Eukaryota</taxon>
        <taxon>Viridiplantae</taxon>
        <taxon>Streptophyta</taxon>
        <taxon>Embryophyta</taxon>
        <taxon>Tracheophyta</taxon>
        <taxon>Spermatophyta</taxon>
        <taxon>Magnoliopsida</taxon>
        <taxon>eudicotyledons</taxon>
        <taxon>Gunneridae</taxon>
        <taxon>Pentapetalae</taxon>
        <taxon>Caryophyllales</taxon>
        <taxon>Caryophyllaceae</taxon>
        <taxon>Caryophylleae</taxon>
        <taxon>Saponaria</taxon>
    </lineage>
</organism>
<reference evidence="3" key="1">
    <citation type="submission" date="2024-03" db="EMBL/GenBank/DDBJ databases">
        <title>WGS assembly of Saponaria officinalis var. Norfolk2.</title>
        <authorList>
            <person name="Jenkins J."/>
            <person name="Shu S."/>
            <person name="Grimwood J."/>
            <person name="Barry K."/>
            <person name="Goodstein D."/>
            <person name="Schmutz J."/>
            <person name="Leebens-Mack J."/>
            <person name="Osbourn A."/>
        </authorList>
    </citation>
    <scope>NUCLEOTIDE SEQUENCE [LARGE SCALE GENOMIC DNA]</scope>
    <source>
        <strain evidence="3">JIC</strain>
    </source>
</reference>
<accession>A0AAW1KV45</accession>
<evidence type="ECO:0000313" key="4">
    <source>
        <dbReference type="Proteomes" id="UP001443914"/>
    </source>
</evidence>
<keyword evidence="2" id="KW-0732">Signal</keyword>
<comment type="caution">
    <text evidence="3">The sequence shown here is derived from an EMBL/GenBank/DDBJ whole genome shotgun (WGS) entry which is preliminary data.</text>
</comment>
<feature type="signal peptide" evidence="2">
    <location>
        <begin position="1"/>
        <end position="25"/>
    </location>
</feature>
<evidence type="ECO:0000256" key="2">
    <source>
        <dbReference type="SAM" id="SignalP"/>
    </source>
</evidence>
<dbReference type="EMBL" id="JBDFQZ010000005">
    <property type="protein sequence ID" value="KAK9724835.1"/>
    <property type="molecule type" value="Genomic_DNA"/>
</dbReference>